<protein>
    <submittedName>
        <fullName evidence="2">Uncharacterized protein</fullName>
    </submittedName>
</protein>
<keyword evidence="3" id="KW-1185">Reference proteome</keyword>
<feature type="compositionally biased region" description="Pro residues" evidence="1">
    <location>
        <begin position="8"/>
        <end position="20"/>
    </location>
</feature>
<proteinExistence type="predicted"/>
<dbReference type="Gene3D" id="3.60.130.30">
    <property type="match status" value="1"/>
</dbReference>
<evidence type="ECO:0000256" key="1">
    <source>
        <dbReference type="SAM" id="MobiDB-lite"/>
    </source>
</evidence>
<evidence type="ECO:0000313" key="2">
    <source>
        <dbReference type="EMBL" id="KAK6975039.1"/>
    </source>
</evidence>
<feature type="compositionally biased region" description="Polar residues" evidence="1">
    <location>
        <begin position="185"/>
        <end position="195"/>
    </location>
</feature>
<feature type="region of interest" description="Disordered" evidence="1">
    <location>
        <begin position="1"/>
        <end position="37"/>
    </location>
</feature>
<reference evidence="2 3" key="1">
    <citation type="journal article" date="2024" name="J Genomics">
        <title>Draft genome sequencing and assembly of Favolaschia claudopus CIRM-BRFM 2984 isolated from oak limbs.</title>
        <authorList>
            <person name="Navarro D."/>
            <person name="Drula E."/>
            <person name="Chaduli D."/>
            <person name="Cazenave R."/>
            <person name="Ahrendt S."/>
            <person name="Wang J."/>
            <person name="Lipzen A."/>
            <person name="Daum C."/>
            <person name="Barry K."/>
            <person name="Grigoriev I.V."/>
            <person name="Favel A."/>
            <person name="Rosso M.N."/>
            <person name="Martin F."/>
        </authorList>
    </citation>
    <scope>NUCLEOTIDE SEQUENCE [LARGE SCALE GENOMIC DNA]</scope>
    <source>
        <strain evidence="2 3">CIRM-BRFM 2984</strain>
    </source>
</reference>
<feature type="region of interest" description="Disordered" evidence="1">
    <location>
        <begin position="166"/>
        <end position="195"/>
    </location>
</feature>
<gene>
    <name evidence="2" type="ORF">R3P38DRAFT_3335208</name>
</gene>
<comment type="caution">
    <text evidence="2">The sequence shown here is derived from an EMBL/GenBank/DDBJ whole genome shotgun (WGS) entry which is preliminary data.</text>
</comment>
<dbReference type="Proteomes" id="UP001362999">
    <property type="component" value="Unassembled WGS sequence"/>
</dbReference>
<organism evidence="2 3">
    <name type="scientific">Favolaschia claudopus</name>
    <dbReference type="NCBI Taxonomy" id="2862362"/>
    <lineage>
        <taxon>Eukaryota</taxon>
        <taxon>Fungi</taxon>
        <taxon>Dikarya</taxon>
        <taxon>Basidiomycota</taxon>
        <taxon>Agaricomycotina</taxon>
        <taxon>Agaricomycetes</taxon>
        <taxon>Agaricomycetidae</taxon>
        <taxon>Agaricales</taxon>
        <taxon>Marasmiineae</taxon>
        <taxon>Mycenaceae</taxon>
        <taxon>Favolaschia</taxon>
    </lineage>
</organism>
<evidence type="ECO:0000313" key="3">
    <source>
        <dbReference type="Proteomes" id="UP001362999"/>
    </source>
</evidence>
<dbReference type="AlphaFoldDB" id="A0AAV9Z9P7"/>
<name>A0AAV9Z9P7_9AGAR</name>
<sequence length="406" mass="44933">MVRLTESPPGPFFAALPPPLTDSAPSKSRDKTRSKLRRAKARLAVKEKRDPLHDPPPHKHLRHLVRGSKTAIHSNIELVKTRITAPGWVGLQGDRGGDRGVHTLEYFFGPKARRTGFTLVKAPPRNESRPVVDVDSRVYAVYGAIPDDDNFKTNVHDPAVQALETARQQMGPPSSHRRGEFVTLTGGQTHGNGRNAPSSVVNGVINSAIFLSLVTNEAFVRLAGFATGLFANWAPNVFNFYVDYMSDFYNKYPHLHRPFKNSIWSACTFNLGPRTYTLGHRDSSNLAFGWCAITALGNFDYMKGGHLILWDSKLILEFPPGCTILVPSAAIFHSNIAIAADETRYSFTQYTAGGLFRWVERGFKSESDYFAGLTAEEVEQEQLRGLQRAIEGAGMFSTLAELVEGD</sequence>
<dbReference type="EMBL" id="JAWWNJ010000175">
    <property type="protein sequence ID" value="KAK6975039.1"/>
    <property type="molecule type" value="Genomic_DNA"/>
</dbReference>
<accession>A0AAV9Z9P7</accession>